<comment type="caution">
    <text evidence="1">The sequence shown here is derived from an EMBL/GenBank/DDBJ whole genome shotgun (WGS) entry which is preliminary data.</text>
</comment>
<organism evidence="1 2">
    <name type="scientific">Candidatus Rikenella faecigallinarum</name>
    <dbReference type="NCBI Taxonomy" id="2838745"/>
    <lineage>
        <taxon>Bacteria</taxon>
        <taxon>Pseudomonadati</taxon>
        <taxon>Bacteroidota</taxon>
        <taxon>Bacteroidia</taxon>
        <taxon>Bacteroidales</taxon>
        <taxon>Rikenellaceae</taxon>
        <taxon>Rikenella</taxon>
    </lineage>
</organism>
<reference evidence="1" key="1">
    <citation type="journal article" date="2021" name="PeerJ">
        <title>Extensive microbial diversity within the chicken gut microbiome revealed by metagenomics and culture.</title>
        <authorList>
            <person name="Gilroy R."/>
            <person name="Ravi A."/>
            <person name="Getino M."/>
            <person name="Pursley I."/>
            <person name="Horton D.L."/>
            <person name="Alikhan N.F."/>
            <person name="Baker D."/>
            <person name="Gharbi K."/>
            <person name="Hall N."/>
            <person name="Watson M."/>
            <person name="Adriaenssens E.M."/>
            <person name="Foster-Nyarko E."/>
            <person name="Jarju S."/>
            <person name="Secka A."/>
            <person name="Antonio M."/>
            <person name="Oren A."/>
            <person name="Chaudhuri R.R."/>
            <person name="La Ragione R."/>
            <person name="Hildebrand F."/>
            <person name="Pallen M.J."/>
        </authorList>
    </citation>
    <scope>NUCLEOTIDE SEQUENCE</scope>
    <source>
        <strain evidence="1">ChiBcec15-1070</strain>
    </source>
</reference>
<evidence type="ECO:0000313" key="2">
    <source>
        <dbReference type="Proteomes" id="UP000823926"/>
    </source>
</evidence>
<dbReference type="AlphaFoldDB" id="A0A9D1QCI8"/>
<accession>A0A9D1QCI8</accession>
<protein>
    <submittedName>
        <fullName evidence="1">Fibrobacter succinogenes major paralogous domain-containing protein</fullName>
    </submittedName>
</protein>
<proteinExistence type="predicted"/>
<gene>
    <name evidence="1" type="ORF">H9888_02000</name>
</gene>
<dbReference type="Proteomes" id="UP000823926">
    <property type="component" value="Unassembled WGS sequence"/>
</dbReference>
<evidence type="ECO:0000313" key="1">
    <source>
        <dbReference type="EMBL" id="HIW10251.1"/>
    </source>
</evidence>
<sequence length="171" mass="19285">MNITTEGVLSENTSQVYAIKNPLTFIYNTKAPGDWYTNSSTYQNNNLWSSIKSTYDPCPQGWQVPTDNIWGDFSTSNTSLYIHGALSEPGSYENYYQTSGRLYNTLAWYSFSGYRNNLSGSLGAVGMGSCYWSSTIVDGKDTRYTDITINYVRPSRLLQRAYGISVRCIQE</sequence>
<dbReference type="EMBL" id="DXHL01000008">
    <property type="protein sequence ID" value="HIW10251.1"/>
    <property type="molecule type" value="Genomic_DNA"/>
</dbReference>
<reference evidence="1" key="2">
    <citation type="submission" date="2021-04" db="EMBL/GenBank/DDBJ databases">
        <authorList>
            <person name="Gilroy R."/>
        </authorList>
    </citation>
    <scope>NUCLEOTIDE SEQUENCE</scope>
    <source>
        <strain evidence="1">ChiBcec15-1070</strain>
    </source>
</reference>
<name>A0A9D1QCI8_9BACT</name>